<sequence>MWEFIKRIFSEREGDVTVVVLDEHDPDGSSSFKLRARDIVKMVVVVILLSVLFTTIIFFATPLGSLYQYKEDYALRQNVIEISERVMSLQDSLVARDTQLNDMKDVLRSAADTMLAVDQTAEVLMSEEYFPAGGSVPNVRTLEMLSQNEIIFSGSLNETPDFPSDYPIEGRFTQGYNAEDGHFGIDIAARPETDFVALADGTVMNAGWTINYGYVVYLQHGNGVVSVYKHGSKLTRAKGDFVLKGDILGQIGDRGVLSTGSHLHLEIWKNGVPQDPLMYLN</sequence>
<keyword evidence="1" id="KW-1133">Transmembrane helix</keyword>
<dbReference type="PANTHER" id="PTHR21666:SF286">
    <property type="entry name" value="LIPOPROTEIN NLPD"/>
    <property type="match status" value="1"/>
</dbReference>
<keyword evidence="1" id="KW-0812">Transmembrane</keyword>
<dbReference type="OrthoDB" id="9814377at2"/>
<dbReference type="RefSeq" id="WP_101072825.1">
    <property type="nucleotide sequence ID" value="NZ_PISP01000001.1"/>
</dbReference>
<dbReference type="GO" id="GO:0004222">
    <property type="term" value="F:metalloendopeptidase activity"/>
    <property type="evidence" value="ECO:0007669"/>
    <property type="project" value="TreeGrafter"/>
</dbReference>
<dbReference type="InterPro" id="IPR016047">
    <property type="entry name" value="M23ase_b-sheet_dom"/>
</dbReference>
<dbReference type="Proteomes" id="UP000233398">
    <property type="component" value="Unassembled WGS sequence"/>
</dbReference>
<evidence type="ECO:0000313" key="4">
    <source>
        <dbReference type="Proteomes" id="UP000233398"/>
    </source>
</evidence>
<feature type="domain" description="M23ase beta-sheet core" evidence="2">
    <location>
        <begin position="181"/>
        <end position="276"/>
    </location>
</feature>
<evidence type="ECO:0000256" key="1">
    <source>
        <dbReference type="SAM" id="Phobius"/>
    </source>
</evidence>
<dbReference type="SUPFAM" id="SSF51261">
    <property type="entry name" value="Duplicated hybrid motif"/>
    <property type="match status" value="1"/>
</dbReference>
<dbReference type="PANTHER" id="PTHR21666">
    <property type="entry name" value="PEPTIDASE-RELATED"/>
    <property type="match status" value="1"/>
</dbReference>
<dbReference type="Gene3D" id="2.70.70.10">
    <property type="entry name" value="Glucose Permease (Domain IIA)"/>
    <property type="match status" value="1"/>
</dbReference>
<proteinExistence type="predicted"/>
<organism evidence="3 4">
    <name type="scientific">Rhodohalobacter barkolensis</name>
    <dbReference type="NCBI Taxonomy" id="2053187"/>
    <lineage>
        <taxon>Bacteria</taxon>
        <taxon>Pseudomonadati</taxon>
        <taxon>Balneolota</taxon>
        <taxon>Balneolia</taxon>
        <taxon>Balneolales</taxon>
        <taxon>Balneolaceae</taxon>
        <taxon>Rhodohalobacter</taxon>
    </lineage>
</organism>
<dbReference type="AlphaFoldDB" id="A0A2N0VM22"/>
<dbReference type="Pfam" id="PF01551">
    <property type="entry name" value="Peptidase_M23"/>
    <property type="match status" value="1"/>
</dbReference>
<dbReference type="CDD" id="cd12797">
    <property type="entry name" value="M23_peptidase"/>
    <property type="match status" value="1"/>
</dbReference>
<comment type="caution">
    <text evidence="3">The sequence shown here is derived from an EMBL/GenBank/DDBJ whole genome shotgun (WGS) entry which is preliminary data.</text>
</comment>
<dbReference type="InterPro" id="IPR050570">
    <property type="entry name" value="Cell_wall_metabolism_enzyme"/>
</dbReference>
<dbReference type="EMBL" id="PISP01000001">
    <property type="protein sequence ID" value="PKD45253.1"/>
    <property type="molecule type" value="Genomic_DNA"/>
</dbReference>
<evidence type="ECO:0000259" key="2">
    <source>
        <dbReference type="Pfam" id="PF01551"/>
    </source>
</evidence>
<reference evidence="3 4" key="1">
    <citation type="submission" date="2017-11" db="EMBL/GenBank/DDBJ databases">
        <title>Rhodohalobacter 15182 sp. nov., isolated from a salt lake.</title>
        <authorList>
            <person name="Han S."/>
        </authorList>
    </citation>
    <scope>NUCLEOTIDE SEQUENCE [LARGE SCALE GENOMIC DNA]</scope>
    <source>
        <strain evidence="3 4">15182</strain>
    </source>
</reference>
<protein>
    <recommendedName>
        <fullName evidence="2">M23ase beta-sheet core domain-containing protein</fullName>
    </recommendedName>
</protein>
<evidence type="ECO:0000313" key="3">
    <source>
        <dbReference type="EMBL" id="PKD45253.1"/>
    </source>
</evidence>
<dbReference type="InterPro" id="IPR011055">
    <property type="entry name" value="Dup_hybrid_motif"/>
</dbReference>
<name>A0A2N0VM22_9BACT</name>
<keyword evidence="4" id="KW-1185">Reference proteome</keyword>
<feature type="transmembrane region" description="Helical" evidence="1">
    <location>
        <begin position="39"/>
        <end position="60"/>
    </location>
</feature>
<accession>A0A2N0VM22</accession>
<keyword evidence="1" id="KW-0472">Membrane</keyword>
<gene>
    <name evidence="3" type="ORF">CWD77_07365</name>
</gene>